<reference evidence="16" key="1">
    <citation type="journal article" date="2021" name="Elife">
        <title>Highly contiguous assemblies of 101 drosophilid genomes.</title>
        <authorList>
            <person name="Kim B.Y."/>
            <person name="Wang J.R."/>
            <person name="Miller D.E."/>
            <person name="Barmina O."/>
            <person name="Delaney E."/>
            <person name="Thompson A."/>
            <person name="Comeault A.A."/>
            <person name="Peede D."/>
            <person name="D'Agostino E.R."/>
            <person name="Pelaez J."/>
            <person name="Aguilar J.M."/>
            <person name="Haji D."/>
            <person name="Matsunaga T."/>
            <person name="Armstrong E.E."/>
            <person name="Zych M."/>
            <person name="Ogawa Y."/>
            <person name="Stamenkovic-Radak M."/>
            <person name="Jelic M."/>
            <person name="Veselinovic M.S."/>
            <person name="Tanaskovic M."/>
            <person name="Eric P."/>
            <person name="Gao J.J."/>
            <person name="Katoh T.K."/>
            <person name="Toda M.J."/>
            <person name="Watabe H."/>
            <person name="Watada M."/>
            <person name="Davis J.S."/>
            <person name="Moyle L.C."/>
            <person name="Manoli G."/>
            <person name="Bertolini E."/>
            <person name="Kostal V."/>
            <person name="Hawley R.S."/>
            <person name="Takahashi A."/>
            <person name="Jones C.D."/>
            <person name="Price D.K."/>
            <person name="Whiteman N."/>
            <person name="Kopp A."/>
            <person name="Matute D.R."/>
            <person name="Petrov D.A."/>
        </authorList>
    </citation>
    <scope>NUCLEOTIDE SEQUENCE [LARGE SCALE GENOMIC DNA]</scope>
</reference>
<comment type="pathway">
    <text evidence="2">Protein modification; protein glycosylation.</text>
</comment>
<evidence type="ECO:0000256" key="3">
    <source>
        <dbReference type="ARBA" id="ARBA00008919"/>
    </source>
</evidence>
<evidence type="ECO:0000259" key="14">
    <source>
        <dbReference type="Pfam" id="PF17039"/>
    </source>
</evidence>
<dbReference type="EnsemblMetazoa" id="XM_017122180.2">
    <property type="protein sequence ID" value="XP_016977669.1"/>
    <property type="gene ID" value="LOC108043467"/>
</dbReference>
<dbReference type="RefSeq" id="XP_016977669.1">
    <property type="nucleotide sequence ID" value="XM_017122180.1"/>
</dbReference>
<comment type="subcellular location">
    <subcellularLocation>
        <location evidence="1">Golgi apparatus</location>
        <location evidence="1">Golgi stack membrane</location>
        <topology evidence="1">Single-pass type II membrane protein</topology>
    </subcellularLocation>
</comment>
<reference evidence="17" key="2">
    <citation type="submission" date="2025-04" db="UniProtKB">
        <authorList>
            <consortium name="RefSeq"/>
        </authorList>
    </citation>
    <scope>IDENTIFICATION</scope>
</reference>
<gene>
    <name evidence="17" type="primary">LOC108043467</name>
    <name evidence="15" type="synonym">108043467</name>
</gene>
<evidence type="ECO:0000313" key="17">
    <source>
        <dbReference type="RefSeq" id="XP_016977669.1"/>
    </source>
</evidence>
<evidence type="ECO:0000256" key="2">
    <source>
        <dbReference type="ARBA" id="ARBA00004922"/>
    </source>
</evidence>
<keyword evidence="6 12" id="KW-0812">Transmembrane</keyword>
<dbReference type="GO" id="GO:0032580">
    <property type="term" value="C:Golgi cisterna membrane"/>
    <property type="evidence" value="ECO:0007669"/>
    <property type="project" value="UniProtKB-SubCell"/>
</dbReference>
<feature type="transmembrane region" description="Helical" evidence="12">
    <location>
        <begin position="7"/>
        <end position="26"/>
    </location>
</feature>
<dbReference type="InterPro" id="IPR031481">
    <property type="entry name" value="Glyco_tran_10_N"/>
</dbReference>
<evidence type="ECO:0000256" key="4">
    <source>
        <dbReference type="ARBA" id="ARBA00022676"/>
    </source>
</evidence>
<dbReference type="InterPro" id="IPR055270">
    <property type="entry name" value="Glyco_tran_10_C"/>
</dbReference>
<dbReference type="PIRSF" id="PIRSF037332">
    <property type="entry name" value="Alpha1_3FUT_met"/>
    <property type="match status" value="1"/>
</dbReference>
<comment type="function">
    <text evidence="11">Protein O-fucosyltransferase that specifically catalyzes O-fucosylation of serine or threonine residues in EMI domains of target proteins. Attaches fucose through an O-glycosidic linkage. O-fucosylation of EMI domain-containing proteins may be required for facilitating protein folding and secretion.</text>
</comment>
<dbReference type="PANTHER" id="PTHR11929:SF194">
    <property type="entry name" value="ALPHA-(1,3)-FUCOSYLTRANSFERASE 10"/>
    <property type="match status" value="1"/>
</dbReference>
<sequence>MRLGWRYCIALAAMVAIWLAVVFLLSDKIMNYDHSKSSDHVELVWWSRDMSWNYDEVRQCGINTCRITNKRHRLPMSRGVLFYGSNMKTGDFPVPRGKQHVWALLHEESPRNTPFVSNDEFLRHFHFTSTFSRFSNMPLTTQYLPSGQALTSKDYHVSFAGKSKWAFRPSASIAFMQSDCDTMSGREDYVKELMKYLTIDSYGSCLRNKDLPESLKNDYLNNLYSPELLRFLSEYKFMIAIENAACPDYITEKFWRPLVMGVIPIYFGSPTIKDWQPNNKSAIFVEDFTHPRGLANYLNELADNQTLYDSYRQHKLNWRNPISNKKLLHNLVTRQYHIGDSSPGASLFDKFECSVCNYVINTARNVMANSRHYNCPLEPVYAHLEDKKMPRNVADWRSMMEVGQCQAKILDEFFRRNSSFHEADFEAELTRRMDRNQCK</sequence>
<keyword evidence="16" id="KW-1185">Reference proteome</keyword>
<keyword evidence="9 11" id="KW-0472">Membrane</keyword>
<feature type="domain" description="Fucosyltransferase C-terminal" evidence="13">
    <location>
        <begin position="172"/>
        <end position="326"/>
    </location>
</feature>
<dbReference type="PANTHER" id="PTHR11929">
    <property type="entry name" value="ALPHA- 1,3 -FUCOSYLTRANSFERASE"/>
    <property type="match status" value="1"/>
</dbReference>
<keyword evidence="8 12" id="KW-1133">Transmembrane helix</keyword>
<dbReference type="InterPro" id="IPR017176">
    <property type="entry name" value="Alpha-1_3-FUT_met"/>
</dbReference>
<evidence type="ECO:0000256" key="7">
    <source>
        <dbReference type="ARBA" id="ARBA00022968"/>
    </source>
</evidence>
<protein>
    <recommendedName>
        <fullName evidence="11">GDP-fucose protein O-fucosyltransferase</fullName>
        <ecNumber evidence="11">2.4.1.-</ecNumber>
    </recommendedName>
</protein>
<evidence type="ECO:0000256" key="12">
    <source>
        <dbReference type="RuleBase" id="RU003832"/>
    </source>
</evidence>
<dbReference type="SUPFAM" id="SSF53756">
    <property type="entry name" value="UDP-Glycosyltransferase/glycogen phosphorylase"/>
    <property type="match status" value="1"/>
</dbReference>
<dbReference type="Gene3D" id="3.40.50.11660">
    <property type="entry name" value="Glycosyl transferase family 10, C-terminal domain"/>
    <property type="match status" value="1"/>
</dbReference>
<dbReference type="InterPro" id="IPR038577">
    <property type="entry name" value="GT10-like_C_sf"/>
</dbReference>
<feature type="domain" description="Fucosyltransferase N-terminal" evidence="14">
    <location>
        <begin position="43"/>
        <end position="138"/>
    </location>
</feature>
<reference evidence="15" key="3">
    <citation type="submission" date="2025-05" db="UniProtKB">
        <authorList>
            <consortium name="EnsemblMetazoa"/>
        </authorList>
    </citation>
    <scope>IDENTIFICATION</scope>
</reference>
<evidence type="ECO:0000256" key="1">
    <source>
        <dbReference type="ARBA" id="ARBA00004447"/>
    </source>
</evidence>
<evidence type="ECO:0000256" key="6">
    <source>
        <dbReference type="ARBA" id="ARBA00022692"/>
    </source>
</evidence>
<dbReference type="GO" id="GO:0046920">
    <property type="term" value="F:alpha-(1-&gt;3)-fucosyltransferase activity"/>
    <property type="evidence" value="ECO:0007669"/>
    <property type="project" value="UniProtKB-UniRule"/>
</dbReference>
<evidence type="ECO:0000256" key="5">
    <source>
        <dbReference type="ARBA" id="ARBA00022679"/>
    </source>
</evidence>
<dbReference type="Proteomes" id="UP001652680">
    <property type="component" value="Unassembled WGS sequence"/>
</dbReference>
<dbReference type="AlphaFoldDB" id="A0A6P4EM42"/>
<dbReference type="Pfam" id="PF17039">
    <property type="entry name" value="Glyco_tran_10_N"/>
    <property type="match status" value="1"/>
</dbReference>
<proteinExistence type="inferred from homology"/>
<dbReference type="EC" id="2.4.1.-" evidence="11"/>
<name>A0A6P4EM42_DRORH</name>
<dbReference type="CTD" id="34260"/>
<evidence type="ECO:0000256" key="8">
    <source>
        <dbReference type="ARBA" id="ARBA00022989"/>
    </source>
</evidence>
<evidence type="ECO:0000313" key="15">
    <source>
        <dbReference type="EnsemblMetazoa" id="XP_016977669.1"/>
    </source>
</evidence>
<organism evidence="17">
    <name type="scientific">Drosophila rhopaloa</name>
    <name type="common">Fruit fly</name>
    <dbReference type="NCBI Taxonomy" id="1041015"/>
    <lineage>
        <taxon>Eukaryota</taxon>
        <taxon>Metazoa</taxon>
        <taxon>Ecdysozoa</taxon>
        <taxon>Arthropoda</taxon>
        <taxon>Hexapoda</taxon>
        <taxon>Insecta</taxon>
        <taxon>Pterygota</taxon>
        <taxon>Neoptera</taxon>
        <taxon>Endopterygota</taxon>
        <taxon>Diptera</taxon>
        <taxon>Brachycera</taxon>
        <taxon>Muscomorpha</taxon>
        <taxon>Ephydroidea</taxon>
        <taxon>Drosophilidae</taxon>
        <taxon>Drosophila</taxon>
        <taxon>Sophophora</taxon>
    </lineage>
</organism>
<dbReference type="FunFam" id="3.40.50.11660:FF:000002">
    <property type="entry name" value="Alpha-(1,3)-fucosyltransferase"/>
    <property type="match status" value="1"/>
</dbReference>
<accession>A0A6P4EM42</accession>
<evidence type="ECO:0000259" key="13">
    <source>
        <dbReference type="Pfam" id="PF00852"/>
    </source>
</evidence>
<keyword evidence="10" id="KW-0325">Glycoprotein</keyword>
<dbReference type="UniPathway" id="UPA00378"/>
<evidence type="ECO:0000313" key="16">
    <source>
        <dbReference type="Proteomes" id="UP001652680"/>
    </source>
</evidence>
<dbReference type="InterPro" id="IPR001503">
    <property type="entry name" value="Glyco_trans_10"/>
</dbReference>
<comment type="similarity">
    <text evidence="3 11 12">Belongs to the glycosyltransferase 10 family.</text>
</comment>
<dbReference type="GeneID" id="108043467"/>
<keyword evidence="4 11" id="KW-0328">Glycosyltransferase</keyword>
<keyword evidence="7" id="KW-0735">Signal-anchor</keyword>
<evidence type="ECO:0000256" key="11">
    <source>
        <dbReference type="PIRNR" id="PIRNR037332"/>
    </source>
</evidence>
<keyword evidence="5 11" id="KW-0808">Transferase</keyword>
<dbReference type="OrthoDB" id="9993460at2759"/>
<dbReference type="Pfam" id="PF00852">
    <property type="entry name" value="Glyco_transf_10"/>
    <property type="match status" value="1"/>
</dbReference>
<dbReference type="GO" id="GO:0000139">
    <property type="term" value="C:Golgi membrane"/>
    <property type="evidence" value="ECO:0007669"/>
    <property type="project" value="InterPro"/>
</dbReference>
<evidence type="ECO:0000256" key="10">
    <source>
        <dbReference type="ARBA" id="ARBA00023180"/>
    </source>
</evidence>
<evidence type="ECO:0000256" key="9">
    <source>
        <dbReference type="ARBA" id="ARBA00023136"/>
    </source>
</evidence>